<dbReference type="InterPro" id="IPR018731">
    <property type="entry name" value="Atg13_N"/>
</dbReference>
<gene>
    <name evidence="7" type="ORF">C0Q70_05403</name>
</gene>
<comment type="similarity">
    <text evidence="2 4">Belongs to the ATG13 family. Metazoan subfamily.</text>
</comment>
<dbReference type="STRING" id="400727.A0A2T7PL54"/>
<feature type="region of interest" description="Disordered" evidence="5">
    <location>
        <begin position="352"/>
        <end position="371"/>
    </location>
</feature>
<dbReference type="InterPro" id="IPR036570">
    <property type="entry name" value="HORMA_dom_sf"/>
</dbReference>
<evidence type="ECO:0000256" key="5">
    <source>
        <dbReference type="SAM" id="MobiDB-lite"/>
    </source>
</evidence>
<evidence type="ECO:0000256" key="3">
    <source>
        <dbReference type="ARBA" id="ARBA00023006"/>
    </source>
</evidence>
<feature type="domain" description="Autophagy-related protein 13 N-terminal" evidence="6">
    <location>
        <begin position="106"/>
        <end position="183"/>
    </location>
</feature>
<comment type="caution">
    <text evidence="7">The sequence shown here is derived from an EMBL/GenBank/DDBJ whole genome shotgun (WGS) entry which is preliminary data.</text>
</comment>
<evidence type="ECO:0000313" key="8">
    <source>
        <dbReference type="Proteomes" id="UP000245119"/>
    </source>
</evidence>
<evidence type="ECO:0000256" key="1">
    <source>
        <dbReference type="ARBA" id="ARBA00004329"/>
    </source>
</evidence>
<dbReference type="EMBL" id="PZQS01000003">
    <property type="protein sequence ID" value="PVD34140.1"/>
    <property type="molecule type" value="Genomic_DNA"/>
</dbReference>
<dbReference type="GO" id="GO:0034727">
    <property type="term" value="P:piecemeal microautophagy of the nucleus"/>
    <property type="evidence" value="ECO:0007669"/>
    <property type="project" value="TreeGrafter"/>
</dbReference>
<dbReference type="AlphaFoldDB" id="A0A2T7PL54"/>
<dbReference type="GO" id="GO:0005829">
    <property type="term" value="C:cytosol"/>
    <property type="evidence" value="ECO:0007669"/>
    <property type="project" value="TreeGrafter"/>
</dbReference>
<protein>
    <recommendedName>
        <fullName evidence="4">Autophagy-related protein 13</fullName>
    </recommendedName>
</protein>
<keyword evidence="3 4" id="KW-0072">Autophagy</keyword>
<evidence type="ECO:0000313" key="7">
    <source>
        <dbReference type="EMBL" id="PVD34140.1"/>
    </source>
</evidence>
<dbReference type="PANTHER" id="PTHR13430:SF4">
    <property type="entry name" value="AUTOPHAGY-RELATED PROTEIN 13"/>
    <property type="match status" value="1"/>
</dbReference>
<organism evidence="7 8">
    <name type="scientific">Pomacea canaliculata</name>
    <name type="common">Golden apple snail</name>
    <dbReference type="NCBI Taxonomy" id="400727"/>
    <lineage>
        <taxon>Eukaryota</taxon>
        <taxon>Metazoa</taxon>
        <taxon>Spiralia</taxon>
        <taxon>Lophotrochozoa</taxon>
        <taxon>Mollusca</taxon>
        <taxon>Gastropoda</taxon>
        <taxon>Caenogastropoda</taxon>
        <taxon>Architaenioglossa</taxon>
        <taxon>Ampullarioidea</taxon>
        <taxon>Ampullariidae</taxon>
        <taxon>Pomacea</taxon>
    </lineage>
</organism>
<evidence type="ECO:0000259" key="6">
    <source>
        <dbReference type="Pfam" id="PF10033"/>
    </source>
</evidence>
<dbReference type="GO" id="GO:0000423">
    <property type="term" value="P:mitophagy"/>
    <property type="evidence" value="ECO:0007669"/>
    <property type="project" value="TreeGrafter"/>
</dbReference>
<accession>A0A2T7PL54</accession>
<feature type="region of interest" description="Disordered" evidence="5">
    <location>
        <begin position="388"/>
        <end position="409"/>
    </location>
</feature>
<proteinExistence type="inferred from homology"/>
<evidence type="ECO:0000256" key="2">
    <source>
        <dbReference type="ARBA" id="ARBA00007341"/>
    </source>
</evidence>
<comment type="subcellular location">
    <subcellularLocation>
        <location evidence="1">Preautophagosomal structure</location>
    </subcellularLocation>
</comment>
<sequence length="501" mass="55874">MAPGNSERYLCSGNFSIAKSAPVQKDDGHQHTVRDDSQEIVTVSLQIIVQSRLGEKLRSKSKVTSSGADWFSLAITDIPEVQVEARKTLSEQQPILSQTVNVEISLRTMEGASMVLELWSLSLNSEETDVDVKISSTVYNRMTMALKAIFSVSRMPPAYRLSRRQGGINPDDFVICYKFYGGRPHMGYLGDGYKTTRVGAVPTPVGTIVIILAYRTNMMMPQNQRGIPFNIKDDHFGHTSAPQTAEPRPCSLGFRHGSSSDDLRRLEGTDAQDLCCTTFSTSPPAFAVLGNICSSPQATKPLERQKDSKLKCHETNNKSEATFENLYRVGAFVQDEVKPIVRERPEEQPFAALMSGLPTPDPSNSDSSEIDSDLEDFEDLEFRKIPRPKAFDTSEELEEEASEKVEVNQAKDRSSELGVISVAEEFEKISLYAPFATDDPREDLGQFHRAMQNAPQLESICKTIEVTPEFLADIGSQLDHFAKLQKQHDEFIKSLYQDEPL</sequence>
<name>A0A2T7PL54_POMCA</name>
<dbReference type="Proteomes" id="UP000245119">
    <property type="component" value="Linkage Group LG3"/>
</dbReference>
<dbReference type="PANTHER" id="PTHR13430">
    <property type="match status" value="1"/>
</dbReference>
<dbReference type="GO" id="GO:0034497">
    <property type="term" value="P:protein localization to phagophore assembly site"/>
    <property type="evidence" value="ECO:0007669"/>
    <property type="project" value="TreeGrafter"/>
</dbReference>
<keyword evidence="8" id="KW-1185">Reference proteome</keyword>
<dbReference type="GO" id="GO:0000407">
    <property type="term" value="C:phagophore assembly site"/>
    <property type="evidence" value="ECO:0007669"/>
    <property type="project" value="UniProtKB-SubCell"/>
</dbReference>
<dbReference type="Gene3D" id="3.30.900.10">
    <property type="entry name" value="HORMA domain"/>
    <property type="match status" value="1"/>
</dbReference>
<dbReference type="Pfam" id="PF10033">
    <property type="entry name" value="ATG13"/>
    <property type="match status" value="1"/>
</dbReference>
<dbReference type="GO" id="GO:1990316">
    <property type="term" value="C:Atg1/ULK1 kinase complex"/>
    <property type="evidence" value="ECO:0007669"/>
    <property type="project" value="InterPro"/>
</dbReference>
<dbReference type="InterPro" id="IPR040182">
    <property type="entry name" value="ATG13"/>
</dbReference>
<dbReference type="OrthoDB" id="70161at2759"/>
<reference evidence="7 8" key="1">
    <citation type="submission" date="2018-04" db="EMBL/GenBank/DDBJ databases">
        <title>The genome of golden apple snail Pomacea canaliculata provides insight into stress tolerance and invasive adaptation.</title>
        <authorList>
            <person name="Liu C."/>
            <person name="Liu B."/>
            <person name="Ren Y."/>
            <person name="Zhang Y."/>
            <person name="Wang H."/>
            <person name="Li S."/>
            <person name="Jiang F."/>
            <person name="Yin L."/>
            <person name="Zhang G."/>
            <person name="Qian W."/>
            <person name="Fan W."/>
        </authorList>
    </citation>
    <scope>NUCLEOTIDE SEQUENCE [LARGE SCALE GENOMIC DNA]</scope>
    <source>
        <strain evidence="7">SZHN2017</strain>
        <tissue evidence="7">Muscle</tissue>
    </source>
</reference>
<evidence type="ECO:0000256" key="4">
    <source>
        <dbReference type="RuleBase" id="RU361214"/>
    </source>
</evidence>